<feature type="domain" description="Helix-turn-helix" evidence="1">
    <location>
        <begin position="2"/>
        <end position="56"/>
    </location>
</feature>
<keyword evidence="3" id="KW-1185">Reference proteome</keyword>
<evidence type="ECO:0000313" key="2">
    <source>
        <dbReference type="EMBL" id="QUI25952.1"/>
    </source>
</evidence>
<evidence type="ECO:0000259" key="1">
    <source>
        <dbReference type="Pfam" id="PF20038"/>
    </source>
</evidence>
<gene>
    <name evidence="2" type="ORF">HZI73_26040</name>
</gene>
<name>A0A8J8MQF7_9FIRM</name>
<evidence type="ECO:0000313" key="3">
    <source>
        <dbReference type="Proteomes" id="UP000683246"/>
    </source>
</evidence>
<dbReference type="RefSeq" id="WP_212698985.1">
    <property type="nucleotide sequence ID" value="NZ_CP058650.1"/>
</dbReference>
<reference evidence="2" key="1">
    <citation type="submission" date="2020-07" db="EMBL/GenBank/DDBJ databases">
        <title>Vallitalea pronyensis genome.</title>
        <authorList>
            <person name="Postec A."/>
        </authorList>
    </citation>
    <scope>NUCLEOTIDE SEQUENCE</scope>
    <source>
        <strain evidence="2">FatNI3</strain>
        <plasmid evidence="2">pVpro</plasmid>
    </source>
</reference>
<dbReference type="EMBL" id="CP058650">
    <property type="protein sequence ID" value="QUI25952.1"/>
    <property type="molecule type" value="Genomic_DNA"/>
</dbReference>
<organism evidence="2 3">
    <name type="scientific">Vallitalea pronyensis</name>
    <dbReference type="NCBI Taxonomy" id="1348613"/>
    <lineage>
        <taxon>Bacteria</taxon>
        <taxon>Bacillati</taxon>
        <taxon>Bacillota</taxon>
        <taxon>Clostridia</taxon>
        <taxon>Lachnospirales</taxon>
        <taxon>Vallitaleaceae</taxon>
        <taxon>Vallitalea</taxon>
    </lineage>
</organism>
<dbReference type="KEGG" id="vpy:HZI73_26040"/>
<protein>
    <recommendedName>
        <fullName evidence="1">Helix-turn-helix domain-containing protein</fullName>
    </recommendedName>
</protein>
<sequence length="179" mass="20881">MLDKILTATYASEIWGLDNSTIRSACLKGYYDMDQAYQMGKVWFVTESSVIDKYGDYQDIINKIISKKHKNPVLALLYMIKTGKYLITDILNMDMDQSTKKGVLEELHLELSSDIRKDLIISLETGIRLKMEAKPQYKHYEYTIGGYPEDVANEVLKMLGKEFRIRKLKYHRILITRLK</sequence>
<geneLocation type="plasmid" evidence="2 3">
    <name>pVpro</name>
</geneLocation>
<proteinExistence type="predicted"/>
<keyword evidence="2" id="KW-0614">Plasmid</keyword>
<accession>A0A8J8MQF7</accession>
<dbReference type="Proteomes" id="UP000683246">
    <property type="component" value="Plasmid pVpro"/>
</dbReference>
<dbReference type="InterPro" id="IPR045403">
    <property type="entry name" value="HTH_59_Firmicutes_type"/>
</dbReference>
<dbReference type="AlphaFoldDB" id="A0A8J8MQF7"/>
<dbReference type="Pfam" id="PF20038">
    <property type="entry name" value="HTH_59"/>
    <property type="match status" value="1"/>
</dbReference>